<evidence type="ECO:0000256" key="13">
    <source>
        <dbReference type="SAM" id="MobiDB-lite"/>
    </source>
</evidence>
<evidence type="ECO:0000256" key="1">
    <source>
        <dbReference type="ARBA" id="ARBA00004123"/>
    </source>
</evidence>
<evidence type="ECO:0000256" key="8">
    <source>
        <dbReference type="ARBA" id="ARBA00055831"/>
    </source>
</evidence>
<feature type="region of interest" description="Disordered" evidence="13">
    <location>
        <begin position="202"/>
        <end position="223"/>
    </location>
</feature>
<dbReference type="OrthoDB" id="10265068at2759"/>
<evidence type="ECO:0000256" key="2">
    <source>
        <dbReference type="ARBA" id="ARBA00022553"/>
    </source>
</evidence>
<accession>D7FKJ0</accession>
<evidence type="ECO:0000256" key="10">
    <source>
        <dbReference type="ARBA" id="ARBA00069821"/>
    </source>
</evidence>
<evidence type="ECO:0000256" key="4">
    <source>
        <dbReference type="ARBA" id="ARBA00022801"/>
    </source>
</evidence>
<dbReference type="AlphaFoldDB" id="D7FKJ0"/>
<dbReference type="GO" id="GO:0003677">
    <property type="term" value="F:DNA binding"/>
    <property type="evidence" value="ECO:0007669"/>
    <property type="project" value="UniProtKB-KW"/>
</dbReference>
<name>D7FKJ0_ECTSI</name>
<evidence type="ECO:0000313" key="14">
    <source>
        <dbReference type="EMBL" id="CBJ29392.1"/>
    </source>
</evidence>
<comment type="function">
    <text evidence="8">Mismatch-specific DNA N-glycosylase involved in DNA repair. Has thymine glycosylase activity and is specific for G:T mismatches within methylated and unmethylated CpG sites. Can also remove uracil or 5-fluorouracil in G:U mismatches. Has no lyase activity. Was first identified as methyl-CpG-binding protein.</text>
</comment>
<dbReference type="InParanoid" id="D7FKJ0"/>
<comment type="subcellular location">
    <subcellularLocation>
        <location evidence="1">Nucleus</location>
    </subcellularLocation>
</comment>
<proteinExistence type="predicted"/>
<dbReference type="InterPro" id="IPR045138">
    <property type="entry name" value="MeCP2/MBD4"/>
</dbReference>
<dbReference type="GO" id="GO:0006281">
    <property type="term" value="P:DNA repair"/>
    <property type="evidence" value="ECO:0007669"/>
    <property type="project" value="UniProtKB-KW"/>
</dbReference>
<evidence type="ECO:0000256" key="9">
    <source>
        <dbReference type="ARBA" id="ARBA00062707"/>
    </source>
</evidence>
<evidence type="ECO:0000313" key="15">
    <source>
        <dbReference type="Proteomes" id="UP000002630"/>
    </source>
</evidence>
<evidence type="ECO:0000256" key="6">
    <source>
        <dbReference type="ARBA" id="ARBA00023204"/>
    </source>
</evidence>
<dbReference type="InterPro" id="IPR011257">
    <property type="entry name" value="DNA_glycosylase"/>
</dbReference>
<sequence>MGTNTGLDCAVHHVMKEDLAKETGTTAVLAAVATRRKRAPCPRVSSRHFDTESKATSKASADQLPKALKGLKGERRSEYFKSTPDSCAGSASSFDWGSAFTEKAFVALKSCEHFEHTGVRHVCKKRCYFRAYEPVRKWHALRLAVARVGASTGVLTGWCVQMDGGQAAEDSWRIRYVAPDGSVFPCVQPVLEALGLGHGVSGYPTSPPSLRRKRRTPTTSPQPLPAACATIRHHPNGSAYLLKKPRPGTFPPSPFGLIEELLADDPWKLLIGCIMLNQTTRSQMDPVLVRFLEKFPTADVAAAASVDEMTRVVAPLGLQERRPIAIIRFSQEYLSKAWTNVKELYWVGKYAADAHKIFIERKWREVQPDDHALNWWVEWMRGTQQAGEPFSAAERSVPALEEVGLHGSASTSSGKQLEF</sequence>
<evidence type="ECO:0000256" key="11">
    <source>
        <dbReference type="ARBA" id="ARBA00076709"/>
    </source>
</evidence>
<keyword evidence="3" id="KW-0227">DNA damage</keyword>
<comment type="subunit">
    <text evidence="9">Interacts with MLH1.</text>
</comment>
<dbReference type="EMBL" id="FN649751">
    <property type="protein sequence ID" value="CBJ29392.1"/>
    <property type="molecule type" value="Genomic_DNA"/>
</dbReference>
<keyword evidence="7" id="KW-0539">Nucleus</keyword>
<reference evidence="14 15" key="1">
    <citation type="journal article" date="2010" name="Nature">
        <title>The Ectocarpus genome and the independent evolution of multicellularity in brown algae.</title>
        <authorList>
            <person name="Cock J.M."/>
            <person name="Sterck L."/>
            <person name="Rouze P."/>
            <person name="Scornet D."/>
            <person name="Allen A.E."/>
            <person name="Amoutzias G."/>
            <person name="Anthouard V."/>
            <person name="Artiguenave F."/>
            <person name="Aury J.M."/>
            <person name="Badger J.H."/>
            <person name="Beszteri B."/>
            <person name="Billiau K."/>
            <person name="Bonnet E."/>
            <person name="Bothwell J.H."/>
            <person name="Bowler C."/>
            <person name="Boyen C."/>
            <person name="Brownlee C."/>
            <person name="Carrano C.J."/>
            <person name="Charrier B."/>
            <person name="Cho G.Y."/>
            <person name="Coelho S.M."/>
            <person name="Collen J."/>
            <person name="Corre E."/>
            <person name="Da Silva C."/>
            <person name="Delage L."/>
            <person name="Delaroque N."/>
            <person name="Dittami S.M."/>
            <person name="Doulbeau S."/>
            <person name="Elias M."/>
            <person name="Farnham G."/>
            <person name="Gachon C.M."/>
            <person name="Gschloessl B."/>
            <person name="Heesch S."/>
            <person name="Jabbari K."/>
            <person name="Jubin C."/>
            <person name="Kawai H."/>
            <person name="Kimura K."/>
            <person name="Kloareg B."/>
            <person name="Kupper F.C."/>
            <person name="Lang D."/>
            <person name="Le Bail A."/>
            <person name="Leblanc C."/>
            <person name="Lerouge P."/>
            <person name="Lohr M."/>
            <person name="Lopez P.J."/>
            <person name="Martens C."/>
            <person name="Maumus F."/>
            <person name="Michel G."/>
            <person name="Miranda-Saavedra D."/>
            <person name="Morales J."/>
            <person name="Moreau H."/>
            <person name="Motomura T."/>
            <person name="Nagasato C."/>
            <person name="Napoli C.A."/>
            <person name="Nelson D.R."/>
            <person name="Nyvall-Collen P."/>
            <person name="Peters A.F."/>
            <person name="Pommier C."/>
            <person name="Potin P."/>
            <person name="Poulain J."/>
            <person name="Quesneville H."/>
            <person name="Read B."/>
            <person name="Rensing S.A."/>
            <person name="Ritter A."/>
            <person name="Rousvoal S."/>
            <person name="Samanta M."/>
            <person name="Samson G."/>
            <person name="Schroeder D.C."/>
            <person name="Segurens B."/>
            <person name="Strittmatter M."/>
            <person name="Tonon T."/>
            <person name="Tregear J.W."/>
            <person name="Valentin K."/>
            <person name="von Dassow P."/>
            <person name="Yamagishi T."/>
            <person name="Van de Peer Y."/>
            <person name="Wincker P."/>
        </authorList>
    </citation>
    <scope>NUCLEOTIDE SEQUENCE [LARGE SCALE GENOMIC DNA]</scope>
    <source>
        <strain evidence="15">Ec32 / CCAP1310/4</strain>
    </source>
</reference>
<evidence type="ECO:0000256" key="7">
    <source>
        <dbReference type="ARBA" id="ARBA00023242"/>
    </source>
</evidence>
<dbReference type="eggNOG" id="KOG4161">
    <property type="taxonomic scope" value="Eukaryota"/>
</dbReference>
<dbReference type="GO" id="GO:0005634">
    <property type="term" value="C:nucleus"/>
    <property type="evidence" value="ECO:0007669"/>
    <property type="project" value="UniProtKB-SubCell"/>
</dbReference>
<keyword evidence="15" id="KW-1185">Reference proteome</keyword>
<dbReference type="PANTHER" id="PTHR15074:SF0">
    <property type="entry name" value="METHYL-CPG-BINDING DOMAIN PROTEIN 4-LIKE PROTEIN"/>
    <property type="match status" value="1"/>
</dbReference>
<dbReference type="EMBL" id="FN648026">
    <property type="protein sequence ID" value="CBJ29392.1"/>
    <property type="molecule type" value="Genomic_DNA"/>
</dbReference>
<keyword evidence="5" id="KW-0238">DNA-binding</keyword>
<dbReference type="STRING" id="2880.D7FKJ0"/>
<evidence type="ECO:0000256" key="12">
    <source>
        <dbReference type="ARBA" id="ARBA00083330"/>
    </source>
</evidence>
<evidence type="ECO:0000256" key="5">
    <source>
        <dbReference type="ARBA" id="ARBA00023125"/>
    </source>
</evidence>
<dbReference type="Gene3D" id="1.10.340.30">
    <property type="entry name" value="Hypothetical protein, domain 2"/>
    <property type="match status" value="1"/>
</dbReference>
<organism evidence="14 15">
    <name type="scientific">Ectocarpus siliculosus</name>
    <name type="common">Brown alga</name>
    <name type="synonym">Conferva siliculosa</name>
    <dbReference type="NCBI Taxonomy" id="2880"/>
    <lineage>
        <taxon>Eukaryota</taxon>
        <taxon>Sar</taxon>
        <taxon>Stramenopiles</taxon>
        <taxon>Ochrophyta</taxon>
        <taxon>PX clade</taxon>
        <taxon>Phaeophyceae</taxon>
        <taxon>Ectocarpales</taxon>
        <taxon>Ectocarpaceae</taxon>
        <taxon>Ectocarpus</taxon>
    </lineage>
</organism>
<dbReference type="FunFam" id="1.10.340.30:FF:000051">
    <property type="entry name" value="Methyl-CpG-binding domain protein 4"/>
    <property type="match status" value="1"/>
</dbReference>
<evidence type="ECO:0000256" key="3">
    <source>
        <dbReference type="ARBA" id="ARBA00022763"/>
    </source>
</evidence>
<dbReference type="PANTHER" id="PTHR15074">
    <property type="entry name" value="METHYL-CPG-BINDING PROTEIN"/>
    <property type="match status" value="1"/>
</dbReference>
<dbReference type="SUPFAM" id="SSF48150">
    <property type="entry name" value="DNA-glycosylase"/>
    <property type="match status" value="1"/>
</dbReference>
<keyword evidence="6" id="KW-0234">DNA repair</keyword>
<keyword evidence="4" id="KW-0378">Hydrolase</keyword>
<protein>
    <recommendedName>
        <fullName evidence="10">Methyl-CpG-binding domain protein 4</fullName>
    </recommendedName>
    <alternativeName>
        <fullName evidence="11">Methyl-CpG-binding protein MBD4</fullName>
    </alternativeName>
    <alternativeName>
        <fullName evidence="12">Mismatch-specific DNA N-glycosylase</fullName>
    </alternativeName>
</protein>
<gene>
    <name evidence="14" type="ORF">Esi_0144_0063</name>
</gene>
<keyword evidence="2" id="KW-0597">Phosphoprotein</keyword>
<dbReference type="GO" id="GO:0016787">
    <property type="term" value="F:hydrolase activity"/>
    <property type="evidence" value="ECO:0007669"/>
    <property type="project" value="UniProtKB-KW"/>
</dbReference>
<dbReference type="Proteomes" id="UP000002630">
    <property type="component" value="Linkage Group LG26"/>
</dbReference>